<dbReference type="AlphaFoldDB" id="K1PTX9"/>
<reference evidence="2" key="1">
    <citation type="journal article" date="2012" name="Nature">
        <title>The oyster genome reveals stress adaptation and complexity of shell formation.</title>
        <authorList>
            <person name="Zhang G."/>
            <person name="Fang X."/>
            <person name="Guo X."/>
            <person name="Li L."/>
            <person name="Luo R."/>
            <person name="Xu F."/>
            <person name="Yang P."/>
            <person name="Zhang L."/>
            <person name="Wang X."/>
            <person name="Qi H."/>
            <person name="Xiong Z."/>
            <person name="Que H."/>
            <person name="Xie Y."/>
            <person name="Holland P.W."/>
            <person name="Paps J."/>
            <person name="Zhu Y."/>
            <person name="Wu F."/>
            <person name="Chen Y."/>
            <person name="Wang J."/>
            <person name="Peng C."/>
            <person name="Meng J."/>
            <person name="Yang L."/>
            <person name="Liu J."/>
            <person name="Wen B."/>
            <person name="Zhang N."/>
            <person name="Huang Z."/>
            <person name="Zhu Q."/>
            <person name="Feng Y."/>
            <person name="Mount A."/>
            <person name="Hedgecock D."/>
            <person name="Xu Z."/>
            <person name="Liu Y."/>
            <person name="Domazet-Loso T."/>
            <person name="Du Y."/>
            <person name="Sun X."/>
            <person name="Zhang S."/>
            <person name="Liu B."/>
            <person name="Cheng P."/>
            <person name="Jiang X."/>
            <person name="Li J."/>
            <person name="Fan D."/>
            <person name="Wang W."/>
            <person name="Fu W."/>
            <person name="Wang T."/>
            <person name="Wang B."/>
            <person name="Zhang J."/>
            <person name="Peng Z."/>
            <person name="Li Y."/>
            <person name="Li N."/>
            <person name="Wang J."/>
            <person name="Chen M."/>
            <person name="He Y."/>
            <person name="Tan F."/>
            <person name="Song X."/>
            <person name="Zheng Q."/>
            <person name="Huang R."/>
            <person name="Yang H."/>
            <person name="Du X."/>
            <person name="Chen L."/>
            <person name="Yang M."/>
            <person name="Gaffney P.M."/>
            <person name="Wang S."/>
            <person name="Luo L."/>
            <person name="She Z."/>
            <person name="Ming Y."/>
            <person name="Huang W."/>
            <person name="Zhang S."/>
            <person name="Huang B."/>
            <person name="Zhang Y."/>
            <person name="Qu T."/>
            <person name="Ni P."/>
            <person name="Miao G."/>
            <person name="Wang J."/>
            <person name="Wang Q."/>
            <person name="Steinberg C.E."/>
            <person name="Wang H."/>
            <person name="Li N."/>
            <person name="Qian L."/>
            <person name="Zhang G."/>
            <person name="Li Y."/>
            <person name="Yang H."/>
            <person name="Liu X."/>
            <person name="Wang J."/>
            <person name="Yin Y."/>
            <person name="Wang J."/>
        </authorList>
    </citation>
    <scope>NUCLEOTIDE SEQUENCE [LARGE SCALE GENOMIC DNA]</scope>
    <source>
        <strain evidence="2">05x7-T-G4-1.051#20</strain>
    </source>
</reference>
<evidence type="ECO:0000256" key="1">
    <source>
        <dbReference type="SAM" id="MobiDB-lite"/>
    </source>
</evidence>
<feature type="compositionally biased region" description="Basic and acidic residues" evidence="1">
    <location>
        <begin position="11"/>
        <end position="36"/>
    </location>
</feature>
<protein>
    <submittedName>
        <fullName evidence="2">Uncharacterized protein</fullName>
    </submittedName>
</protein>
<accession>K1PTX9</accession>
<dbReference type="PANTHER" id="PTHR47773">
    <property type="entry name" value="SI:DKEY-9I5.2-RELATED"/>
    <property type="match status" value="1"/>
</dbReference>
<gene>
    <name evidence="2" type="ORF">CGI_10002400</name>
</gene>
<evidence type="ECO:0000313" key="2">
    <source>
        <dbReference type="EMBL" id="EKC22369.1"/>
    </source>
</evidence>
<dbReference type="EMBL" id="JH818961">
    <property type="protein sequence ID" value="EKC22369.1"/>
    <property type="molecule type" value="Genomic_DNA"/>
</dbReference>
<feature type="compositionally biased region" description="Polar residues" evidence="1">
    <location>
        <begin position="1"/>
        <end position="10"/>
    </location>
</feature>
<organism evidence="2">
    <name type="scientific">Magallana gigas</name>
    <name type="common">Pacific oyster</name>
    <name type="synonym">Crassostrea gigas</name>
    <dbReference type="NCBI Taxonomy" id="29159"/>
    <lineage>
        <taxon>Eukaryota</taxon>
        <taxon>Metazoa</taxon>
        <taxon>Spiralia</taxon>
        <taxon>Lophotrochozoa</taxon>
        <taxon>Mollusca</taxon>
        <taxon>Bivalvia</taxon>
        <taxon>Autobranchia</taxon>
        <taxon>Pteriomorphia</taxon>
        <taxon>Ostreida</taxon>
        <taxon>Ostreoidea</taxon>
        <taxon>Ostreidae</taxon>
        <taxon>Magallana</taxon>
    </lineage>
</organism>
<name>K1PTX9_MAGGI</name>
<feature type="region of interest" description="Disordered" evidence="1">
    <location>
        <begin position="208"/>
        <end position="237"/>
    </location>
</feature>
<sequence length="255" mass="28455">MKPGQGSLQKDNQETRPDPSADKQAARSILREKGRDILGTPLQEADNLRDVWESPQRHVDCIQDRPNVSLYTQTRILKKGTNKNLPSLSLYTQTGTLKKGTRTLSTYRCARGSTSLESFHLHLNMFIPSVSPRGALQVEPGQGFSGRGGGGSTVPHLQWTSVISVNQLSQTVQGNPLDPAFQHPRAYTGELIGVEYLYYQTGKALQAIPSEEDQSQKRGPGPRRGIRGRRRRNQSHRPGCEANWEVTYIHIDLIF</sequence>
<feature type="region of interest" description="Disordered" evidence="1">
    <location>
        <begin position="1"/>
        <end position="41"/>
    </location>
</feature>
<proteinExistence type="predicted"/>
<dbReference type="HOGENOM" id="CLU_1090898_0_0_1"/>
<feature type="compositionally biased region" description="Basic residues" evidence="1">
    <location>
        <begin position="220"/>
        <end position="235"/>
    </location>
</feature>
<dbReference type="PANTHER" id="PTHR47773:SF1">
    <property type="entry name" value="C2H2-TYPE DOMAIN-CONTAINING PROTEIN"/>
    <property type="match status" value="1"/>
</dbReference>
<dbReference type="InParanoid" id="K1PTX9"/>